<feature type="disulfide bond" evidence="9">
    <location>
        <begin position="294"/>
        <end position="355"/>
    </location>
</feature>
<evidence type="ECO:0000256" key="2">
    <source>
        <dbReference type="ARBA" id="ARBA00022692"/>
    </source>
</evidence>
<protein>
    <submittedName>
        <fullName evidence="11">PRSS12</fullName>
        <ecNumber evidence="11">3.4.21.-</ecNumber>
    </submittedName>
</protein>
<reference evidence="11" key="1">
    <citation type="submission" date="2021-01" db="EMBL/GenBank/DDBJ databases">
        <authorList>
            <person name="Li R."/>
            <person name="Bekaert M."/>
        </authorList>
    </citation>
    <scope>NUCLEOTIDE SEQUENCE</scope>
    <source>
        <strain evidence="11">Farmed</strain>
    </source>
</reference>
<gene>
    <name evidence="11" type="ORF">SPHA_63969</name>
</gene>
<keyword evidence="2" id="KW-0812">Transmembrane</keyword>
<dbReference type="InterPro" id="IPR036772">
    <property type="entry name" value="SRCR-like_dom_sf"/>
</dbReference>
<feature type="disulfide bond" evidence="9">
    <location>
        <begin position="216"/>
        <end position="226"/>
    </location>
</feature>
<evidence type="ECO:0000256" key="7">
    <source>
        <dbReference type="ARBA" id="ARBA00023157"/>
    </source>
</evidence>
<evidence type="ECO:0000256" key="9">
    <source>
        <dbReference type="PROSITE-ProRule" id="PRU00196"/>
    </source>
</evidence>
<evidence type="ECO:0000259" key="10">
    <source>
        <dbReference type="PROSITE" id="PS50287"/>
    </source>
</evidence>
<keyword evidence="7 9" id="KW-1015">Disulfide bond</keyword>
<keyword evidence="4" id="KW-0677">Repeat</keyword>
<feature type="disulfide bond" evidence="9">
    <location>
        <begin position="6"/>
        <end position="16"/>
    </location>
</feature>
<accession>A0A812E0C6</accession>
<keyword evidence="5" id="KW-1133">Transmembrane helix</keyword>
<feature type="disulfide bond" evidence="9">
    <location>
        <begin position="427"/>
        <end position="437"/>
    </location>
</feature>
<dbReference type="PANTHER" id="PTHR48071:SF18">
    <property type="entry name" value="DELETED IN MALIGNANT BRAIN TUMORS 1 PROTEIN-RELATED"/>
    <property type="match status" value="1"/>
</dbReference>
<evidence type="ECO:0000313" key="11">
    <source>
        <dbReference type="EMBL" id="CAE1312762.1"/>
    </source>
</evidence>
<keyword evidence="8" id="KW-0325">Glycoprotein</keyword>
<feature type="domain" description="SRCR" evidence="10">
    <location>
        <begin position="1"/>
        <end position="36"/>
    </location>
</feature>
<feature type="domain" description="SRCR" evidence="10">
    <location>
        <begin position="39"/>
        <end position="138"/>
    </location>
</feature>
<dbReference type="EMBL" id="CAHIKZ030004601">
    <property type="protein sequence ID" value="CAE1312762.1"/>
    <property type="molecule type" value="Genomic_DNA"/>
</dbReference>
<dbReference type="InterPro" id="IPR001190">
    <property type="entry name" value="SRCR"/>
</dbReference>
<keyword evidence="3" id="KW-0732">Signal</keyword>
<dbReference type="PANTHER" id="PTHR48071">
    <property type="entry name" value="SRCR DOMAIN-CONTAINING PROTEIN"/>
    <property type="match status" value="1"/>
</dbReference>
<sequence>MANITCEGDEKSILDCPLHGMGDSLQCRSSAAINCFRPVNLFESFWPYFGLVGLYINQKWTMVCNDGFTDTDAQVVCRELGYVDGRKYCCAGLSLATNIEPKASVVITETRCKGTETSVLNCPYRLGSCDYVAYALCFTSPVVDKEDKKISIRLMNEKYFGSVEANKNGIWSLICPTEWDDRDANVTCKELGFFGGVASKSIWSSIEPMIYGNFSCTGNEKSLSECPHTSFNCIRDSYQSLAAGVLCYRHIEGIHFRIANGLKPNQGRVEMFHDGRWTTVCNNDWDDKDAAVFCRQIGYVDGRVGTAPTVNESHADIMMDKLQCTGNEKSLLECPHVWTDGRTDCTHRNDAKVVCYKAVRLFEGDSYSNGIVQTRLGGVWGSVCDKNWDENDAGVVCRELGHENGLPICCGAYGFHVRNPHVAGINCTGNETSLLDCPKSKPSYSCYYRNYAAVACYNGPLPTSK</sequence>
<dbReference type="FunFam" id="3.10.250.10:FF:000016">
    <property type="entry name" value="Scavenger receptor cysteine-rich protein type 12"/>
    <property type="match status" value="1"/>
</dbReference>
<keyword evidence="12" id="KW-1185">Reference proteome</keyword>
<dbReference type="PROSITE" id="PS50287">
    <property type="entry name" value="SRCR_2"/>
    <property type="match status" value="5"/>
</dbReference>
<dbReference type="EC" id="3.4.21.-" evidence="11"/>
<keyword evidence="6" id="KW-0472">Membrane</keyword>
<feature type="disulfide bond" evidence="9">
    <location>
        <begin position="324"/>
        <end position="334"/>
    </location>
</feature>
<dbReference type="PRINTS" id="PR00258">
    <property type="entry name" value="SPERACTRCPTR"/>
</dbReference>
<comment type="caution">
    <text evidence="11">The sequence shown here is derived from an EMBL/GenBank/DDBJ whole genome shotgun (WGS) entry which is preliminary data.</text>
</comment>
<dbReference type="GO" id="GO:0016020">
    <property type="term" value="C:membrane"/>
    <property type="evidence" value="ECO:0007669"/>
    <property type="project" value="UniProtKB-SubCell"/>
</dbReference>
<feature type="disulfide bond" evidence="9">
    <location>
        <begin position="112"/>
        <end position="122"/>
    </location>
</feature>
<dbReference type="GO" id="GO:0016787">
    <property type="term" value="F:hydrolase activity"/>
    <property type="evidence" value="ECO:0007669"/>
    <property type="project" value="UniProtKB-KW"/>
</dbReference>
<feature type="disulfide bond" evidence="9">
    <location>
        <begin position="281"/>
        <end position="345"/>
    </location>
</feature>
<dbReference type="SUPFAM" id="SSF56487">
    <property type="entry name" value="SRCR-like"/>
    <property type="match status" value="4"/>
</dbReference>
<keyword evidence="11" id="KW-0378">Hydrolase</keyword>
<dbReference type="AlphaFoldDB" id="A0A812E0C6"/>
<feature type="domain" description="SRCR" evidence="10">
    <location>
        <begin position="152"/>
        <end position="248"/>
    </location>
</feature>
<evidence type="ECO:0000256" key="1">
    <source>
        <dbReference type="ARBA" id="ARBA00004167"/>
    </source>
</evidence>
<evidence type="ECO:0000256" key="3">
    <source>
        <dbReference type="ARBA" id="ARBA00022729"/>
    </source>
</evidence>
<comment type="subcellular location">
    <subcellularLocation>
        <location evidence="1">Membrane</location>
        <topology evidence="1">Single-pass membrane protein</topology>
    </subcellularLocation>
</comment>
<organism evidence="11 12">
    <name type="scientific">Acanthosepion pharaonis</name>
    <name type="common">Pharaoh cuttlefish</name>
    <name type="synonym">Sepia pharaonis</name>
    <dbReference type="NCBI Taxonomy" id="158019"/>
    <lineage>
        <taxon>Eukaryota</taxon>
        <taxon>Metazoa</taxon>
        <taxon>Spiralia</taxon>
        <taxon>Lophotrochozoa</taxon>
        <taxon>Mollusca</taxon>
        <taxon>Cephalopoda</taxon>
        <taxon>Coleoidea</taxon>
        <taxon>Decapodiformes</taxon>
        <taxon>Sepiida</taxon>
        <taxon>Sepiina</taxon>
        <taxon>Sepiidae</taxon>
        <taxon>Acanthosepion</taxon>
    </lineage>
</organism>
<dbReference type="Gene3D" id="3.10.250.10">
    <property type="entry name" value="SRCR-like domain"/>
    <property type="match status" value="4"/>
</dbReference>
<evidence type="ECO:0000256" key="5">
    <source>
        <dbReference type="ARBA" id="ARBA00022989"/>
    </source>
</evidence>
<evidence type="ECO:0000313" key="12">
    <source>
        <dbReference type="Proteomes" id="UP000597762"/>
    </source>
</evidence>
<dbReference type="Proteomes" id="UP000597762">
    <property type="component" value="Unassembled WGS sequence"/>
</dbReference>
<dbReference type="FunFam" id="3.10.250.10:FF:000005">
    <property type="entry name" value="Neurotrypsin isoform A"/>
    <property type="match status" value="1"/>
</dbReference>
<proteinExistence type="predicted"/>
<evidence type="ECO:0000256" key="8">
    <source>
        <dbReference type="ARBA" id="ARBA00023180"/>
    </source>
</evidence>
<feature type="domain" description="SRCR" evidence="10">
    <location>
        <begin position="359"/>
        <end position="457"/>
    </location>
</feature>
<evidence type="ECO:0000256" key="4">
    <source>
        <dbReference type="ARBA" id="ARBA00022737"/>
    </source>
</evidence>
<dbReference type="SMART" id="SM00202">
    <property type="entry name" value="SR"/>
    <property type="match status" value="4"/>
</dbReference>
<evidence type="ECO:0000256" key="6">
    <source>
        <dbReference type="ARBA" id="ARBA00023136"/>
    </source>
</evidence>
<comment type="caution">
    <text evidence="9">Lacks conserved residue(s) required for the propagation of feature annotation.</text>
</comment>
<dbReference type="PROSITE" id="PS00420">
    <property type="entry name" value="SRCR_1"/>
    <property type="match status" value="1"/>
</dbReference>
<name>A0A812E0C6_ACAPH</name>
<feature type="domain" description="SRCR" evidence="10">
    <location>
        <begin position="256"/>
        <end position="356"/>
    </location>
</feature>
<dbReference type="OrthoDB" id="6153669at2759"/>
<dbReference type="Pfam" id="PF00530">
    <property type="entry name" value="SRCR"/>
    <property type="match status" value="4"/>
</dbReference>